<evidence type="ECO:0000256" key="1">
    <source>
        <dbReference type="SAM" id="Coils"/>
    </source>
</evidence>
<dbReference type="RefSeq" id="WP_349431640.1">
    <property type="nucleotide sequence ID" value="NZ_CP157743.1"/>
</dbReference>
<evidence type="ECO:0000313" key="2">
    <source>
        <dbReference type="EMBL" id="XBS20469.1"/>
    </source>
</evidence>
<dbReference type="Proteomes" id="UP001225378">
    <property type="component" value="Chromosome"/>
</dbReference>
<gene>
    <name evidence="2" type="ORF">Q9L42_019315</name>
</gene>
<keyword evidence="1" id="KW-0175">Coiled coil</keyword>
<feature type="coiled-coil region" evidence="1">
    <location>
        <begin position="310"/>
        <end position="351"/>
    </location>
</feature>
<name>A0AAU7NU33_9GAMM</name>
<proteinExistence type="predicted"/>
<evidence type="ECO:0000313" key="3">
    <source>
        <dbReference type="Proteomes" id="UP001225378"/>
    </source>
</evidence>
<dbReference type="AlphaFoldDB" id="A0AAU7NU33"/>
<protein>
    <submittedName>
        <fullName evidence="2">Uncharacterized protein</fullName>
    </submittedName>
</protein>
<reference evidence="2 3" key="1">
    <citation type="journal article" date="2024" name="Microbiology">
        <title>Methylomarinum rosea sp. nov., a novel halophilic methanotrophic bacterium from the hypersaline Lake Elton.</title>
        <authorList>
            <person name="Suleimanov R.Z."/>
            <person name="Oshkin I.Y."/>
            <person name="Danilova O.V."/>
            <person name="Suzina N.E."/>
            <person name="Dedysh S.N."/>
        </authorList>
    </citation>
    <scope>NUCLEOTIDE SEQUENCE [LARGE SCALE GENOMIC DNA]</scope>
    <source>
        <strain evidence="2 3">Ch1-1</strain>
    </source>
</reference>
<dbReference type="EMBL" id="CP157743">
    <property type="protein sequence ID" value="XBS20469.1"/>
    <property type="molecule type" value="Genomic_DNA"/>
</dbReference>
<dbReference type="KEGG" id="mech:Q9L42_019315"/>
<organism evidence="2 3">
    <name type="scientific">Methylomarinum roseum</name>
    <dbReference type="NCBI Taxonomy" id="3067653"/>
    <lineage>
        <taxon>Bacteria</taxon>
        <taxon>Pseudomonadati</taxon>
        <taxon>Pseudomonadota</taxon>
        <taxon>Gammaproteobacteria</taxon>
        <taxon>Methylococcales</taxon>
        <taxon>Methylococcaceae</taxon>
        <taxon>Methylomarinum</taxon>
    </lineage>
</organism>
<accession>A0AAU7NU33</accession>
<sequence length="460" mass="51927">MKLPAFSQRPAHTLLFITEVKTFRVDADRKGILLTDVETIERGCDEPARLAKTLQKISEESAPFGRKLWLLFLRLPSHLISLPAMQVQGVDDDTLMQALQFELEGVTGQSSQDSRIAFQFIKSADEMSDYWLTQIDQLALDDLLKAAKQCKTKLAGLLYPGGLPMAIGEPDTPEWLRLECWPDQLYALHQNEDQLNLQVFSLESHHWQTELDQWLHGLDDKPSSEALLNNKLEVLPDTDRQYHLNQDHSLSLWLGLWAQALIANKKTPVPIIRPPSNFNPDIAWMAGTGGGALLLCLLHAGWFISQSNHYQEEADRLSKIDQSMQALRKQVNNSRDEKDKLEKKLGKLTGDADLIPNTLKRLQQRPAKLLLALANGRDEELVVETIENRNNDIVITGVTLKPQLANQLATYLQDNLPDLNWHVQAPTKKDMALFDDGGPWSFELALIDEGIPGFGEDEKK</sequence>
<keyword evidence="3" id="KW-1185">Reference proteome</keyword>